<evidence type="ECO:0000313" key="1">
    <source>
        <dbReference type="EMBL" id="KAE9018827.1"/>
    </source>
</evidence>
<dbReference type="AlphaFoldDB" id="A0A6A3LLG6"/>
<protein>
    <submittedName>
        <fullName evidence="1">Uncharacterized protein</fullName>
    </submittedName>
</protein>
<evidence type="ECO:0000313" key="4">
    <source>
        <dbReference type="Proteomes" id="UP000460718"/>
    </source>
</evidence>
<gene>
    <name evidence="2" type="ORF">PF006_g6507</name>
    <name evidence="1" type="ORF">PF011_g6098</name>
</gene>
<evidence type="ECO:0000313" key="3">
    <source>
        <dbReference type="Proteomes" id="UP000440732"/>
    </source>
</evidence>
<comment type="caution">
    <text evidence="1">The sequence shown here is derived from an EMBL/GenBank/DDBJ whole genome shotgun (WGS) entry which is preliminary data.</text>
</comment>
<proteinExistence type="predicted"/>
<name>A0A6A3LLG6_9STRA</name>
<accession>A0A6A3LLG6</accession>
<dbReference type="Proteomes" id="UP000460718">
    <property type="component" value="Unassembled WGS sequence"/>
</dbReference>
<evidence type="ECO:0000313" key="2">
    <source>
        <dbReference type="EMBL" id="KAE9148966.1"/>
    </source>
</evidence>
<dbReference type="EMBL" id="QXFW01000252">
    <property type="protein sequence ID" value="KAE9018827.1"/>
    <property type="molecule type" value="Genomic_DNA"/>
</dbReference>
<sequence length="108" mass="11625">MSEMVPIFSALTVRGEEEYSAIDAANNTALLEDVLKANGEEHLYDKIMQLSAHVEDEPPVIFGWQNVEVFVQAIQAAQAQAVAPGGLPLPANPLALPGGSNFYLLPTY</sequence>
<dbReference type="EMBL" id="QXGA01000263">
    <property type="protein sequence ID" value="KAE9148966.1"/>
    <property type="molecule type" value="Genomic_DNA"/>
</dbReference>
<reference evidence="1 4" key="1">
    <citation type="submission" date="2018-09" db="EMBL/GenBank/DDBJ databases">
        <title>Genomic investigation of the strawberry pathogen Phytophthora fragariae indicates pathogenicity is determined by transcriptional variation in three key races.</title>
        <authorList>
            <person name="Adams T.M."/>
            <person name="Armitage A.D."/>
            <person name="Sobczyk M.K."/>
            <person name="Bates H.J."/>
            <person name="Dunwell J.M."/>
            <person name="Nellist C.F."/>
            <person name="Harrison R.J."/>
        </authorList>
    </citation>
    <scope>NUCLEOTIDE SEQUENCE [LARGE SCALE GENOMIC DNA]</scope>
    <source>
        <strain evidence="2 3">NOV-5</strain>
        <strain evidence="1 4">SCRP245</strain>
    </source>
</reference>
<organism evidence="1 4">
    <name type="scientific">Phytophthora fragariae</name>
    <dbReference type="NCBI Taxonomy" id="53985"/>
    <lineage>
        <taxon>Eukaryota</taxon>
        <taxon>Sar</taxon>
        <taxon>Stramenopiles</taxon>
        <taxon>Oomycota</taxon>
        <taxon>Peronosporomycetes</taxon>
        <taxon>Peronosporales</taxon>
        <taxon>Peronosporaceae</taxon>
        <taxon>Phytophthora</taxon>
    </lineage>
</organism>
<dbReference type="Proteomes" id="UP000440732">
    <property type="component" value="Unassembled WGS sequence"/>
</dbReference>